<organism evidence="3 4">
    <name type="scientific">Armatimonas rosea</name>
    <dbReference type="NCBI Taxonomy" id="685828"/>
    <lineage>
        <taxon>Bacteria</taxon>
        <taxon>Bacillati</taxon>
        <taxon>Armatimonadota</taxon>
        <taxon>Armatimonadia</taxon>
        <taxon>Armatimonadales</taxon>
        <taxon>Armatimonadaceae</taxon>
        <taxon>Armatimonas</taxon>
    </lineage>
</organism>
<feature type="domain" description="DUF5916" evidence="2">
    <location>
        <begin position="266"/>
        <end position="352"/>
    </location>
</feature>
<dbReference type="GO" id="GO:0030246">
    <property type="term" value="F:carbohydrate binding"/>
    <property type="evidence" value="ECO:0007669"/>
    <property type="project" value="InterPro"/>
</dbReference>
<dbReference type="SUPFAM" id="SSF49344">
    <property type="entry name" value="CBD9-like"/>
    <property type="match status" value="1"/>
</dbReference>
<comment type="caution">
    <text evidence="3">The sequence shown here is derived from an EMBL/GenBank/DDBJ whole genome shotgun (WGS) entry which is preliminary data.</text>
</comment>
<protein>
    <recommendedName>
        <fullName evidence="5">Carbohydrate binding protein with CBM9 domain</fullName>
    </recommendedName>
</protein>
<dbReference type="GO" id="GO:0004553">
    <property type="term" value="F:hydrolase activity, hydrolyzing O-glycosyl compounds"/>
    <property type="evidence" value="ECO:0007669"/>
    <property type="project" value="InterPro"/>
</dbReference>
<dbReference type="EMBL" id="JACHGW010000002">
    <property type="protein sequence ID" value="MBB6050443.1"/>
    <property type="molecule type" value="Genomic_DNA"/>
</dbReference>
<dbReference type="Pfam" id="PF06452">
    <property type="entry name" value="CBM9_1"/>
    <property type="match status" value="1"/>
</dbReference>
<dbReference type="InterPro" id="IPR010502">
    <property type="entry name" value="Carb-bd_dom_fam9"/>
</dbReference>
<feature type="domain" description="Carbohydrate-binding" evidence="1">
    <location>
        <begin position="67"/>
        <end position="218"/>
    </location>
</feature>
<accession>A0A7W9SR15</accession>
<name>A0A7W9SR15_ARMRO</name>
<keyword evidence="4" id="KW-1185">Reference proteome</keyword>
<dbReference type="AlphaFoldDB" id="A0A7W9SR15"/>
<dbReference type="CDD" id="cd09618">
    <property type="entry name" value="CBM9_like_2"/>
    <property type="match status" value="1"/>
</dbReference>
<dbReference type="Gene3D" id="2.60.40.1190">
    <property type="match status" value="1"/>
</dbReference>
<evidence type="ECO:0000313" key="3">
    <source>
        <dbReference type="EMBL" id="MBB6050443.1"/>
    </source>
</evidence>
<dbReference type="Pfam" id="PF19313">
    <property type="entry name" value="DUF5916"/>
    <property type="match status" value="1"/>
</dbReference>
<proteinExistence type="predicted"/>
<evidence type="ECO:0000259" key="1">
    <source>
        <dbReference type="Pfam" id="PF06452"/>
    </source>
</evidence>
<dbReference type="RefSeq" id="WP_184195404.1">
    <property type="nucleotide sequence ID" value="NZ_JACHGW010000002.1"/>
</dbReference>
<reference evidence="3 4" key="1">
    <citation type="submission" date="2020-08" db="EMBL/GenBank/DDBJ databases">
        <title>Genomic Encyclopedia of Type Strains, Phase IV (KMG-IV): sequencing the most valuable type-strain genomes for metagenomic binning, comparative biology and taxonomic classification.</title>
        <authorList>
            <person name="Goeker M."/>
        </authorList>
    </citation>
    <scope>NUCLEOTIDE SEQUENCE [LARGE SCALE GENOMIC DNA]</scope>
    <source>
        <strain evidence="3 4">DSM 23562</strain>
    </source>
</reference>
<evidence type="ECO:0008006" key="5">
    <source>
        <dbReference type="Google" id="ProtNLM"/>
    </source>
</evidence>
<gene>
    <name evidence="3" type="ORF">HNQ39_002234</name>
</gene>
<sequence length="708" mass="76978">MHLTKTSPHGERGALGRRASAVRFSQDFTVLTVFGIVLSLLVPTAALAGPGPRKSHTLPTTKTVPQLDGDLSDACWKGALRVESFARFGGSTPVSERTEAWATTDGKTLYVAFHCHDSHPELIRASETQRGSGAVYGDDHITVLIDSQHQHRGLSAFSINPLGTLYHTLEGGTADNITWAGDWRGASKRVADGWTCELAIPFGLMRHPTKSKVFGMQLIRQLAREPNFVIWPAVPSEAQSLSLLAQNAPDIHLAQPMPDATPKPVFLPYTIGTAKSNGESGRVGLDIKYPFSTTLTGLMAINPDFQTIEQNVASVNFSYNEQFVADRRPFFAEGSEFLPDADLFYSQRIPQFDTGMKVVGRDGATSIGLVASEARSTKTDRDAMAFSLKQAIGLYSEVGVSGTADNLYGLVASRVARAHGTYGWLAKDRRNTFYARRTQSWLGAQPKGSDSVLYLNSSATNGKPSYTLIRSQLSADFISTLGLIQNQDRQGWSVSTGLHNQFDRGRLFSYDLKLDYNQADRLTSGAFFYENLTSTASVQTRKGTSLSLDASQGRREDSATTRYKDFSTGIGLGWNQRTLFQGGGLRVGQGRQGGLPTTDLNFGQGFLVSKPLSVSTSYNQQKRGTTTTRQAIATGTFRLDTLRTLSARLISQNGSGNAANVGARNGTNLYLAYTQRSRSNGADIFVILGDPNANNTKTQATLKLVRPY</sequence>
<evidence type="ECO:0000259" key="2">
    <source>
        <dbReference type="Pfam" id="PF19313"/>
    </source>
</evidence>
<dbReference type="InterPro" id="IPR045670">
    <property type="entry name" value="DUF5916"/>
</dbReference>
<dbReference type="GO" id="GO:0016052">
    <property type="term" value="P:carbohydrate catabolic process"/>
    <property type="evidence" value="ECO:0007669"/>
    <property type="project" value="InterPro"/>
</dbReference>
<dbReference type="Proteomes" id="UP000520814">
    <property type="component" value="Unassembled WGS sequence"/>
</dbReference>
<evidence type="ECO:0000313" key="4">
    <source>
        <dbReference type="Proteomes" id="UP000520814"/>
    </source>
</evidence>